<keyword evidence="3" id="KW-0378">Hydrolase</keyword>
<evidence type="ECO:0000259" key="6">
    <source>
        <dbReference type="Pfam" id="PF20811"/>
    </source>
</evidence>
<comment type="similarity">
    <text evidence="1">Belongs to the poly(ADP-ribose) glycohydrolase family.</text>
</comment>
<dbReference type="PANTHER" id="PTHR12837:SF14">
    <property type="entry name" value="POLY(ADP-RIBOSE) GLYCOHYDROLASE"/>
    <property type="match status" value="1"/>
</dbReference>
<sequence>MALVMLPSDLPWWDSVKRLLKKIAETKNSSELIDKMQKIYEMCNVSLEPDEESIDPHQFAGFMNFLDNDLTNEERSTFFSKTLPNLATRALKIKECRPKNGLHFSLQQQADSTELDYTFVSSLVANAFFSTFPKRTDKTHPTLQNFNFADFFKSLNHNTQKSKLKSLLYYFEWLANNENSNGKMKILRQVMSSKEWLTIEDWVECSLPLCSIKIRHDGKLNRTEEDCLQICFSSAKIGGNVLGNGFTQECINLVTAPELLTILLNVEALEDNEVLTVENVRHISRMVDPKHRAFLEKFDSPRELSVCCIDAEDYTKLPIGQYEEDNILRELNKCLLGFQQKQLVKNEKETPFHLRRRLSPIGESMGSNQSDCLNIPLITQQSCSTTHSGSISPIPDNNNLVNDRLCVQLEMEKNLQKRNKASDSLVHGRRGRFIVLGSSGECLPITRKPYEEESRSEYDSCESSEGEFHSAKTSVDDGDEDENFHKRYSIDLETPERRNVFAQRLRDALRKEITTSTPSTSEESSYAVGISVMGSNLLDRDIRVRRGGSTGFALKEDSMDDNFLENSLNQEKEWIDKFRNKQSSVLNRKESNKSSEYSFSTEYSSELEEVYEQFSRWLESPMLETEKGTKRELDARELAVVRFAGSILKRTLSESFVGVPVPMTENCDIHSCSNDEYSTRKNKLVLNAKSLSLELARQKHRLAAQLTDDKCCDTQSRPVALTLCDNEDSACSLKKSRNWFITCVTEAIVQNLEDVSVSIRLQQTDDELSQISEKPKNGLKPISTGNWGCGSSHKGDVQLKVIIQWMAASVAGVPALIYCTYGHQQLAKLDTVCRILIDRKWTVRDLAEAALRYSNRVIQGKELSGTLFEELIGMERTV</sequence>
<dbReference type="PANTHER" id="PTHR12837">
    <property type="entry name" value="POLY ADP-RIBOSE GLYCOHYDROLASE"/>
    <property type="match status" value="1"/>
</dbReference>
<accession>A0A6P7FKF7</accession>
<feature type="domain" description="PARG catalytic Macro" evidence="5">
    <location>
        <begin position="200"/>
        <end position="346"/>
    </location>
</feature>
<dbReference type="GO" id="GO:0005634">
    <property type="term" value="C:nucleus"/>
    <property type="evidence" value="ECO:0007669"/>
    <property type="project" value="TreeGrafter"/>
</dbReference>
<feature type="domain" description="PARG helical" evidence="6">
    <location>
        <begin position="71"/>
        <end position="179"/>
    </location>
</feature>
<evidence type="ECO:0000256" key="1">
    <source>
        <dbReference type="ARBA" id="ARBA00009545"/>
    </source>
</evidence>
<dbReference type="EC" id="3.2.1.143" evidence="2"/>
<dbReference type="InterPro" id="IPR007724">
    <property type="entry name" value="Poly_GlycHdrlase"/>
</dbReference>
<feature type="region of interest" description="Disordered" evidence="4">
    <location>
        <begin position="453"/>
        <end position="481"/>
    </location>
</feature>
<dbReference type="OrthoDB" id="6154436at2759"/>
<dbReference type="GO" id="GO:0004649">
    <property type="term" value="F:poly(ADP-ribose) glycohydrolase activity"/>
    <property type="evidence" value="ECO:0007669"/>
    <property type="project" value="UniProtKB-EC"/>
</dbReference>
<dbReference type="GO" id="GO:0005737">
    <property type="term" value="C:cytoplasm"/>
    <property type="evidence" value="ECO:0007669"/>
    <property type="project" value="TreeGrafter"/>
</dbReference>
<gene>
    <name evidence="7 8" type="primary">LOC114331307</name>
</gene>
<dbReference type="Pfam" id="PF05028">
    <property type="entry name" value="PARG_cat_C"/>
    <property type="match status" value="2"/>
</dbReference>
<dbReference type="GO" id="GO:0006282">
    <property type="term" value="P:regulation of DNA repair"/>
    <property type="evidence" value="ECO:0007669"/>
    <property type="project" value="InterPro"/>
</dbReference>
<dbReference type="RefSeq" id="XP_028136633.1">
    <property type="nucleotide sequence ID" value="XM_028280832.1"/>
</dbReference>
<organism evidence="8">
    <name type="scientific">Diabrotica virgifera virgifera</name>
    <name type="common">western corn rootworm</name>
    <dbReference type="NCBI Taxonomy" id="50390"/>
    <lineage>
        <taxon>Eukaryota</taxon>
        <taxon>Metazoa</taxon>
        <taxon>Ecdysozoa</taxon>
        <taxon>Arthropoda</taxon>
        <taxon>Hexapoda</taxon>
        <taxon>Insecta</taxon>
        <taxon>Pterygota</taxon>
        <taxon>Neoptera</taxon>
        <taxon>Endopterygota</taxon>
        <taxon>Coleoptera</taxon>
        <taxon>Polyphaga</taxon>
        <taxon>Cucujiformia</taxon>
        <taxon>Chrysomeloidea</taxon>
        <taxon>Chrysomelidae</taxon>
        <taxon>Galerucinae</taxon>
        <taxon>Diabroticina</taxon>
        <taxon>Diabroticites</taxon>
        <taxon>Diabrotica</taxon>
    </lineage>
</organism>
<dbReference type="KEGG" id="dvv:114331307"/>
<protein>
    <recommendedName>
        <fullName evidence="2">poly(ADP-ribose) glycohydrolase</fullName>
        <ecNumber evidence="2">3.2.1.143</ecNumber>
    </recommendedName>
</protein>
<dbReference type="Pfam" id="PF20811">
    <property type="entry name" value="PARG_cat_N"/>
    <property type="match status" value="1"/>
</dbReference>
<evidence type="ECO:0000256" key="2">
    <source>
        <dbReference type="ARBA" id="ARBA00012255"/>
    </source>
</evidence>
<feature type="domain" description="PARG catalytic Macro" evidence="5">
    <location>
        <begin position="776"/>
        <end position="827"/>
    </location>
</feature>
<name>A0A6P7FKF7_DIAVI</name>
<dbReference type="InterPro" id="IPR046372">
    <property type="entry name" value="PARG_cat_C"/>
</dbReference>
<proteinExistence type="inferred from homology"/>
<dbReference type="InterPro" id="IPR048362">
    <property type="entry name" value="PARG_helical"/>
</dbReference>
<dbReference type="GO" id="GO:0005975">
    <property type="term" value="P:carbohydrate metabolic process"/>
    <property type="evidence" value="ECO:0007669"/>
    <property type="project" value="InterPro"/>
</dbReference>
<evidence type="ECO:0000256" key="4">
    <source>
        <dbReference type="SAM" id="MobiDB-lite"/>
    </source>
</evidence>
<evidence type="ECO:0000256" key="3">
    <source>
        <dbReference type="ARBA" id="ARBA00022801"/>
    </source>
</evidence>
<reference evidence="7 8" key="1">
    <citation type="submission" date="2025-04" db="UniProtKB">
        <authorList>
            <consortium name="RefSeq"/>
        </authorList>
    </citation>
    <scope>IDENTIFICATION</scope>
    <source>
        <tissue evidence="7 8">Whole insect</tissue>
    </source>
</reference>
<dbReference type="GO" id="GO:1990966">
    <property type="term" value="P:ATP generation from poly-ADP-D-ribose"/>
    <property type="evidence" value="ECO:0007669"/>
    <property type="project" value="TreeGrafter"/>
</dbReference>
<dbReference type="AlphaFoldDB" id="A0A6P7FKF7"/>
<dbReference type="RefSeq" id="XP_028136634.1">
    <property type="nucleotide sequence ID" value="XM_028280833.1"/>
</dbReference>
<evidence type="ECO:0000313" key="7">
    <source>
        <dbReference type="RefSeq" id="XP_028136633.1"/>
    </source>
</evidence>
<dbReference type="GO" id="GO:0009225">
    <property type="term" value="P:nucleotide-sugar metabolic process"/>
    <property type="evidence" value="ECO:0007669"/>
    <property type="project" value="TreeGrafter"/>
</dbReference>
<evidence type="ECO:0000259" key="5">
    <source>
        <dbReference type="Pfam" id="PF05028"/>
    </source>
</evidence>
<evidence type="ECO:0000313" key="8">
    <source>
        <dbReference type="RefSeq" id="XP_028136634.1"/>
    </source>
</evidence>